<dbReference type="RefSeq" id="WP_205108732.1">
    <property type="nucleotide sequence ID" value="NZ_JACJJL010000007.1"/>
</dbReference>
<dbReference type="InterPro" id="IPR038352">
    <property type="entry name" value="Imelysin_sf"/>
</dbReference>
<evidence type="ECO:0000313" key="5">
    <source>
        <dbReference type="EMBL" id="MBM6661228.1"/>
    </source>
</evidence>
<sequence>MKRLFYYASAFAMAMAMTAGLTSCSDDNGDGSTDESALGEKEQMMKDITTQYVNNVVYPTYSDLATETGELYEMLAEAKDKFKADPTSLTQTEFDAICSKFLQARQSWEESEAFLYGAATVFGIDPHIDTWPLDLDGLVTELSNADKIAMLDNGDEGISYAGNKMGQELLGFHGIEFILFRNGANRTVESLRAYETDEAFTSKGVRVSGREELIYAAAVAGDLRDRCWQLEVSWNENAPSDHITRVVDECELPNTVEGNNYTYGKNMLEATNIGSTYATWRVVMNTILVAGCANIAQEVSGQKIGQAYTGADPNYIESPYSKKSFVDFKDNIISIENSIYGGVEGSRDENKSIMAYLRKYNPTMATSLENALQSSFTALDACINSGVAFVDAPQADYVKTAMDAIAELDSELNKASDWISIN</sequence>
<feature type="chain" id="PRO_5037143239" evidence="3">
    <location>
        <begin position="20"/>
        <end position="422"/>
    </location>
</feature>
<proteinExistence type="predicted"/>
<dbReference type="EMBL" id="JACJJL010000007">
    <property type="protein sequence ID" value="MBM6661228.1"/>
    <property type="molecule type" value="Genomic_DNA"/>
</dbReference>
<dbReference type="CDD" id="cd14658">
    <property type="entry name" value="Imelysin-like_IrpA"/>
    <property type="match status" value="1"/>
</dbReference>
<dbReference type="AlphaFoldDB" id="A0A938WM15"/>
<dbReference type="Proteomes" id="UP000764045">
    <property type="component" value="Unassembled WGS sequence"/>
</dbReference>
<evidence type="ECO:0000313" key="6">
    <source>
        <dbReference type="Proteomes" id="UP000764045"/>
    </source>
</evidence>
<dbReference type="GO" id="GO:0030313">
    <property type="term" value="C:cell envelope"/>
    <property type="evidence" value="ECO:0007669"/>
    <property type="project" value="UniProtKB-SubCell"/>
</dbReference>
<protein>
    <submittedName>
        <fullName evidence="5">Imelysin</fullName>
    </submittedName>
</protein>
<reference evidence="5 6" key="1">
    <citation type="journal article" date="2021" name="Sci. Rep.">
        <title>The distribution of antibiotic resistance genes in chicken gut microbiota commensals.</title>
        <authorList>
            <person name="Juricova H."/>
            <person name="Matiasovicova J."/>
            <person name="Kubasova T."/>
            <person name="Cejkova D."/>
            <person name="Rychlik I."/>
        </authorList>
    </citation>
    <scope>NUCLEOTIDE SEQUENCE [LARGE SCALE GENOMIC DNA]</scope>
    <source>
        <strain evidence="5 6">An819</strain>
    </source>
</reference>
<comment type="caution">
    <text evidence="5">The sequence shown here is derived from an EMBL/GenBank/DDBJ whole genome shotgun (WGS) entry which is preliminary data.</text>
</comment>
<gene>
    <name evidence="5" type="ORF">H6B30_05580</name>
</gene>
<name>A0A938WM15_9BACT</name>
<feature type="domain" description="Imelysin-like" evidence="4">
    <location>
        <begin position="58"/>
        <end position="410"/>
    </location>
</feature>
<comment type="subcellular location">
    <subcellularLocation>
        <location evidence="1">Cell envelope</location>
    </subcellularLocation>
</comment>
<accession>A0A938WM15</accession>
<evidence type="ECO:0000256" key="1">
    <source>
        <dbReference type="ARBA" id="ARBA00004196"/>
    </source>
</evidence>
<dbReference type="Pfam" id="PF09375">
    <property type="entry name" value="Peptidase_M75"/>
    <property type="match status" value="1"/>
</dbReference>
<evidence type="ECO:0000259" key="4">
    <source>
        <dbReference type="Pfam" id="PF09375"/>
    </source>
</evidence>
<evidence type="ECO:0000256" key="2">
    <source>
        <dbReference type="ARBA" id="ARBA00022729"/>
    </source>
</evidence>
<keyword evidence="2 3" id="KW-0732">Signal</keyword>
<dbReference type="InterPro" id="IPR018976">
    <property type="entry name" value="Imelysin-like"/>
</dbReference>
<organism evidence="5 6">
    <name type="scientific">Marseilla massiliensis</name>
    <dbReference type="NCBI Taxonomy" id="1841864"/>
    <lineage>
        <taxon>Bacteria</taxon>
        <taxon>Pseudomonadati</taxon>
        <taxon>Bacteroidota</taxon>
        <taxon>Bacteroidia</taxon>
        <taxon>Bacteroidales</taxon>
        <taxon>Prevotellaceae</taxon>
        <taxon>Marseilla</taxon>
    </lineage>
</organism>
<dbReference type="Gene3D" id="1.20.1420.20">
    <property type="entry name" value="M75 peptidase, HXXE motif"/>
    <property type="match status" value="1"/>
</dbReference>
<dbReference type="InterPro" id="IPR034982">
    <property type="entry name" value="Imelysin-like_IrpA"/>
</dbReference>
<keyword evidence="6" id="KW-1185">Reference proteome</keyword>
<feature type="signal peptide" evidence="3">
    <location>
        <begin position="1"/>
        <end position="19"/>
    </location>
</feature>
<evidence type="ECO:0000256" key="3">
    <source>
        <dbReference type="SAM" id="SignalP"/>
    </source>
</evidence>
<dbReference type="PROSITE" id="PS51257">
    <property type="entry name" value="PROKAR_LIPOPROTEIN"/>
    <property type="match status" value="1"/>
</dbReference>